<keyword evidence="1" id="KW-1133">Transmembrane helix</keyword>
<keyword evidence="1" id="KW-0812">Transmembrane</keyword>
<feature type="transmembrane region" description="Helical" evidence="1">
    <location>
        <begin position="65"/>
        <end position="84"/>
    </location>
</feature>
<evidence type="ECO:0000313" key="2">
    <source>
        <dbReference type="EMBL" id="GBF44552.1"/>
    </source>
</evidence>
<evidence type="ECO:0000313" key="3">
    <source>
        <dbReference type="Proteomes" id="UP000245206"/>
    </source>
</evidence>
<sequence length="313" mass="36731">MSEEPIVSRGISGLILDKIGHPFIGSFITTFFIVNFDIIVELALDIQYPGAVGEFKSYFNWGSKRIWFPIVSMFLVPLLFQNILDYAFARCKAVTDRVIENRKENERNKIHKLNAERFQNKYENSLLHRNEILDRSFWLISLLNDFIRDSNELKYLVTCESKEVLNEKEYVSFVEDENKIIPFDNRFPLLGYVFKKLSEKIYLIRVLHSSEFQSHFSVYIRDITNVPRFVCVNRKGNIELDFKRTNPRAVIGENLPNSDKINFDMNALFFDFIGMAYNNSIRNLVNNVGELVFVKKSRWDYLKAFISGKEPVK</sequence>
<organism evidence="2 3">
    <name type="scientific">Leptospira ellinghausenii</name>
    <dbReference type="NCBI Taxonomy" id="1917822"/>
    <lineage>
        <taxon>Bacteria</taxon>
        <taxon>Pseudomonadati</taxon>
        <taxon>Spirochaetota</taxon>
        <taxon>Spirochaetia</taxon>
        <taxon>Leptospirales</taxon>
        <taxon>Leptospiraceae</taxon>
        <taxon>Leptospira</taxon>
    </lineage>
</organism>
<keyword evidence="3" id="KW-1185">Reference proteome</keyword>
<name>A0A2P2DIT2_9LEPT</name>
<proteinExistence type="predicted"/>
<comment type="caution">
    <text evidence="2">The sequence shown here is derived from an EMBL/GenBank/DDBJ whole genome shotgun (WGS) entry which is preliminary data.</text>
</comment>
<dbReference type="AlphaFoldDB" id="A0A2P2DIT2"/>
<keyword evidence="1" id="KW-0472">Membrane</keyword>
<dbReference type="Proteomes" id="UP000245206">
    <property type="component" value="Unassembled WGS sequence"/>
</dbReference>
<dbReference type="OrthoDB" id="331981at2"/>
<accession>A0A2P2DIT2</accession>
<protein>
    <submittedName>
        <fullName evidence="2">Uncharacterized protein</fullName>
    </submittedName>
</protein>
<dbReference type="RefSeq" id="WP_108961520.1">
    <property type="nucleotide sequence ID" value="NZ_BFAZ01000014.1"/>
</dbReference>
<reference evidence="3" key="1">
    <citation type="journal article" date="2019" name="Microbiol. Immunol.">
        <title>Molecular and phenotypic characterization of Leptospira johnsonii sp. nov., Leptospira ellinghausenii sp. nov. and Leptospira ryugenii sp. nov. isolated from soil and water in Japan.</title>
        <authorList>
            <person name="Masuzawa T."/>
            <person name="Saito M."/>
            <person name="Nakao R."/>
            <person name="Nikaido Y."/>
            <person name="Matsumoto M."/>
            <person name="Ogawa M."/>
            <person name="Yokoyama M."/>
            <person name="Hidaka Y."/>
            <person name="Tomita J."/>
            <person name="Sakakibara K."/>
            <person name="Suzuki K."/>
            <person name="Yasuda S."/>
            <person name="Sato H."/>
            <person name="Yamaguchi M."/>
            <person name="Yoshida S.I."/>
            <person name="Koizumi N."/>
            <person name="Kawamura Y."/>
        </authorList>
    </citation>
    <scope>NUCLEOTIDE SEQUENCE [LARGE SCALE GENOMIC DNA]</scope>
    <source>
        <strain evidence="3">E18</strain>
    </source>
</reference>
<dbReference type="EMBL" id="BFAZ01000014">
    <property type="protein sequence ID" value="GBF44552.1"/>
    <property type="molecule type" value="Genomic_DNA"/>
</dbReference>
<gene>
    <name evidence="2" type="ORF">LPTSP2_38550</name>
</gene>
<feature type="transmembrane region" description="Helical" evidence="1">
    <location>
        <begin position="23"/>
        <end position="44"/>
    </location>
</feature>
<evidence type="ECO:0000256" key="1">
    <source>
        <dbReference type="SAM" id="Phobius"/>
    </source>
</evidence>